<protein>
    <submittedName>
        <fullName evidence="5">Amino acid adenylation domain-containing protein</fullName>
    </submittedName>
</protein>
<keyword evidence="1" id="KW-0596">Phosphopantetheine</keyword>
<proteinExistence type="predicted"/>
<evidence type="ECO:0000259" key="3">
    <source>
        <dbReference type="Pfam" id="PF00501"/>
    </source>
</evidence>
<feature type="non-terminal residue" evidence="5">
    <location>
        <position position="339"/>
    </location>
</feature>
<feature type="domain" description="AMP-binding enzyme C-terminal" evidence="4">
    <location>
        <begin position="257"/>
        <end position="331"/>
    </location>
</feature>
<dbReference type="EMBL" id="JBHYTS010000185">
    <property type="protein sequence ID" value="MFE1755972.1"/>
    <property type="molecule type" value="Genomic_DNA"/>
</dbReference>
<dbReference type="Gene3D" id="3.30.300.30">
    <property type="match status" value="1"/>
</dbReference>
<dbReference type="Proteomes" id="UP001599756">
    <property type="component" value="Unassembled WGS sequence"/>
</dbReference>
<dbReference type="Pfam" id="PF00501">
    <property type="entry name" value="AMP-binding"/>
    <property type="match status" value="1"/>
</dbReference>
<organism evidence="5 6">
    <name type="scientific">Streptomyces anandii</name>
    <dbReference type="NCBI Taxonomy" id="285454"/>
    <lineage>
        <taxon>Bacteria</taxon>
        <taxon>Bacillati</taxon>
        <taxon>Actinomycetota</taxon>
        <taxon>Actinomycetes</taxon>
        <taxon>Kitasatosporales</taxon>
        <taxon>Streptomycetaceae</taxon>
        <taxon>Streptomyces</taxon>
    </lineage>
</organism>
<gene>
    <name evidence="5" type="ORF">ACFW88_36520</name>
</gene>
<evidence type="ECO:0000256" key="1">
    <source>
        <dbReference type="ARBA" id="ARBA00022450"/>
    </source>
</evidence>
<dbReference type="InterPro" id="IPR042099">
    <property type="entry name" value="ANL_N_sf"/>
</dbReference>
<dbReference type="Pfam" id="PF13193">
    <property type="entry name" value="AMP-binding_C"/>
    <property type="match status" value="1"/>
</dbReference>
<dbReference type="RefSeq" id="WP_381843622.1">
    <property type="nucleotide sequence ID" value="NZ_JBHYTS010000185.1"/>
</dbReference>
<dbReference type="Gene3D" id="3.40.50.12780">
    <property type="entry name" value="N-terminal domain of ligase-like"/>
    <property type="match status" value="1"/>
</dbReference>
<accession>A0ABW6HH32</accession>
<feature type="domain" description="AMP-dependent synthetase/ligase" evidence="3">
    <location>
        <begin position="1"/>
        <end position="199"/>
    </location>
</feature>
<keyword evidence="6" id="KW-1185">Reference proteome</keyword>
<evidence type="ECO:0000313" key="5">
    <source>
        <dbReference type="EMBL" id="MFE1755972.1"/>
    </source>
</evidence>
<evidence type="ECO:0000313" key="6">
    <source>
        <dbReference type="Proteomes" id="UP001599756"/>
    </source>
</evidence>
<evidence type="ECO:0000259" key="4">
    <source>
        <dbReference type="Pfam" id="PF13193"/>
    </source>
</evidence>
<dbReference type="PANTHER" id="PTHR44845">
    <property type="entry name" value="CARRIER DOMAIN-CONTAINING PROTEIN"/>
    <property type="match status" value="1"/>
</dbReference>
<name>A0ABW6HH32_9ACTN</name>
<comment type="caution">
    <text evidence="5">The sequence shown here is derived from an EMBL/GenBank/DDBJ whole genome shotgun (WGS) entry which is preliminary data.</text>
</comment>
<dbReference type="InterPro" id="IPR045851">
    <property type="entry name" value="AMP-bd_C_sf"/>
</dbReference>
<dbReference type="SUPFAM" id="SSF56801">
    <property type="entry name" value="Acetyl-CoA synthetase-like"/>
    <property type="match status" value="1"/>
</dbReference>
<evidence type="ECO:0000256" key="2">
    <source>
        <dbReference type="ARBA" id="ARBA00022553"/>
    </source>
</evidence>
<dbReference type="InterPro" id="IPR025110">
    <property type="entry name" value="AMP-bd_C"/>
</dbReference>
<feature type="non-terminal residue" evidence="5">
    <location>
        <position position="1"/>
    </location>
</feature>
<dbReference type="NCBIfam" id="TIGR01733">
    <property type="entry name" value="AA-adenyl-dom"/>
    <property type="match status" value="1"/>
</dbReference>
<sequence length="339" mass="36816">PKGVTVPHSGVMNRLRWMQAEYGLGADDRVLQKTPAGFDVSVWEFFWPLLQGASLVLAKPDGHKDARYLAGLVESESVTTAHFVPSMLDAFLSEPSAGRCVSLRRVFCSGEALHAHLVTRCHSVLPAAELHNLYGPTEATVDVTYHPCTADSDPQVAPSIGRPISNTRVYVLDAELRPVVQGVVGELYLAGAGLARGYLNRPALTAERFVADPYGPAGSRMYRTGDLASWNSDGTLRYLGRTDDQVKLRGFRIELGEVEAALTACPAVAGAAVVIREDRPTDHRLVGYVVPEDGKDLDQRNVWDQLRLTLPEQMVPSADVTLDALPLTPNGTLDRTPLP</sequence>
<keyword evidence="2" id="KW-0597">Phosphoprotein</keyword>
<dbReference type="InterPro" id="IPR000873">
    <property type="entry name" value="AMP-dep_synth/lig_dom"/>
</dbReference>
<dbReference type="PANTHER" id="PTHR44845:SF7">
    <property type="entry name" value="PLIPASTATIN SYNTHASE SUBUNIT D"/>
    <property type="match status" value="1"/>
</dbReference>
<reference evidence="5 6" key="1">
    <citation type="submission" date="2024-09" db="EMBL/GenBank/DDBJ databases">
        <title>The Natural Products Discovery Center: Release of the First 8490 Sequenced Strains for Exploring Actinobacteria Biosynthetic Diversity.</title>
        <authorList>
            <person name="Kalkreuter E."/>
            <person name="Kautsar S.A."/>
            <person name="Yang D."/>
            <person name="Bader C.D."/>
            <person name="Teijaro C.N."/>
            <person name="Fluegel L."/>
            <person name="Davis C.M."/>
            <person name="Simpson J.R."/>
            <person name="Lauterbach L."/>
            <person name="Steele A.D."/>
            <person name="Gui C."/>
            <person name="Meng S."/>
            <person name="Li G."/>
            <person name="Viehrig K."/>
            <person name="Ye F."/>
            <person name="Su P."/>
            <person name="Kiefer A.F."/>
            <person name="Nichols A."/>
            <person name="Cepeda A.J."/>
            <person name="Yan W."/>
            <person name="Fan B."/>
            <person name="Jiang Y."/>
            <person name="Adhikari A."/>
            <person name="Zheng C.-J."/>
            <person name="Schuster L."/>
            <person name="Cowan T.M."/>
            <person name="Smanski M.J."/>
            <person name="Chevrette M.G."/>
            <person name="De Carvalho L.P.S."/>
            <person name="Shen B."/>
        </authorList>
    </citation>
    <scope>NUCLEOTIDE SEQUENCE [LARGE SCALE GENOMIC DNA]</scope>
    <source>
        <strain evidence="5 6">NPDC059500</strain>
    </source>
</reference>
<dbReference type="InterPro" id="IPR010071">
    <property type="entry name" value="AA_adenyl_dom"/>
</dbReference>